<feature type="non-terminal residue" evidence="2">
    <location>
        <position position="1"/>
    </location>
</feature>
<keyword evidence="3" id="KW-1185">Reference proteome</keyword>
<protein>
    <submittedName>
        <fullName evidence="2">Uncharacterized protein</fullName>
    </submittedName>
</protein>
<dbReference type="EMBL" id="KN832008">
    <property type="protein sequence ID" value="KIN99132.1"/>
    <property type="molecule type" value="Genomic_DNA"/>
</dbReference>
<name>A0A0C3IQA3_PISTI</name>
<feature type="region of interest" description="Disordered" evidence="1">
    <location>
        <begin position="26"/>
        <end position="49"/>
    </location>
</feature>
<dbReference type="AlphaFoldDB" id="A0A0C3IQA3"/>
<accession>A0A0C3IQA3</accession>
<dbReference type="OrthoDB" id="2619330at2759"/>
<proteinExistence type="predicted"/>
<organism evidence="2 3">
    <name type="scientific">Pisolithus tinctorius Marx 270</name>
    <dbReference type="NCBI Taxonomy" id="870435"/>
    <lineage>
        <taxon>Eukaryota</taxon>
        <taxon>Fungi</taxon>
        <taxon>Dikarya</taxon>
        <taxon>Basidiomycota</taxon>
        <taxon>Agaricomycotina</taxon>
        <taxon>Agaricomycetes</taxon>
        <taxon>Agaricomycetidae</taxon>
        <taxon>Boletales</taxon>
        <taxon>Sclerodermatineae</taxon>
        <taxon>Pisolithaceae</taxon>
        <taxon>Pisolithus</taxon>
    </lineage>
</organism>
<sequence length="67" mass="7225">CLVLHNMIIEIEEDLGLKPSAEEFAEAFPPGKDGEGEGEGDGEVEGNHGTVKDKAVAMFAMFELLMM</sequence>
<dbReference type="Proteomes" id="UP000054217">
    <property type="component" value="Unassembled WGS sequence"/>
</dbReference>
<dbReference type="InParanoid" id="A0A0C3IQA3"/>
<evidence type="ECO:0000313" key="3">
    <source>
        <dbReference type="Proteomes" id="UP000054217"/>
    </source>
</evidence>
<dbReference type="HOGENOM" id="CLU_2819611_0_0_1"/>
<gene>
    <name evidence="2" type="ORF">M404DRAFT_156033</name>
</gene>
<reference evidence="3" key="2">
    <citation type="submission" date="2015-01" db="EMBL/GenBank/DDBJ databases">
        <title>Evolutionary Origins and Diversification of the Mycorrhizal Mutualists.</title>
        <authorList>
            <consortium name="DOE Joint Genome Institute"/>
            <consortium name="Mycorrhizal Genomics Consortium"/>
            <person name="Kohler A."/>
            <person name="Kuo A."/>
            <person name="Nagy L.G."/>
            <person name="Floudas D."/>
            <person name="Copeland A."/>
            <person name="Barry K.W."/>
            <person name="Cichocki N."/>
            <person name="Veneault-Fourrey C."/>
            <person name="LaButti K."/>
            <person name="Lindquist E.A."/>
            <person name="Lipzen A."/>
            <person name="Lundell T."/>
            <person name="Morin E."/>
            <person name="Murat C."/>
            <person name="Riley R."/>
            <person name="Ohm R."/>
            <person name="Sun H."/>
            <person name="Tunlid A."/>
            <person name="Henrissat B."/>
            <person name="Grigoriev I.V."/>
            <person name="Hibbett D.S."/>
            <person name="Martin F."/>
        </authorList>
    </citation>
    <scope>NUCLEOTIDE SEQUENCE [LARGE SCALE GENOMIC DNA]</scope>
    <source>
        <strain evidence="3">Marx 270</strain>
    </source>
</reference>
<evidence type="ECO:0000256" key="1">
    <source>
        <dbReference type="SAM" id="MobiDB-lite"/>
    </source>
</evidence>
<evidence type="ECO:0000313" key="2">
    <source>
        <dbReference type="EMBL" id="KIN99132.1"/>
    </source>
</evidence>
<reference evidence="2 3" key="1">
    <citation type="submission" date="2014-04" db="EMBL/GenBank/DDBJ databases">
        <authorList>
            <consortium name="DOE Joint Genome Institute"/>
            <person name="Kuo A."/>
            <person name="Kohler A."/>
            <person name="Costa M.D."/>
            <person name="Nagy L.G."/>
            <person name="Floudas D."/>
            <person name="Copeland A."/>
            <person name="Barry K.W."/>
            <person name="Cichocki N."/>
            <person name="Veneault-Fourrey C."/>
            <person name="LaButti K."/>
            <person name="Lindquist E.A."/>
            <person name="Lipzen A."/>
            <person name="Lundell T."/>
            <person name="Morin E."/>
            <person name="Murat C."/>
            <person name="Sun H."/>
            <person name="Tunlid A."/>
            <person name="Henrissat B."/>
            <person name="Grigoriev I.V."/>
            <person name="Hibbett D.S."/>
            <person name="Martin F."/>
            <person name="Nordberg H.P."/>
            <person name="Cantor M.N."/>
            <person name="Hua S.X."/>
        </authorList>
    </citation>
    <scope>NUCLEOTIDE SEQUENCE [LARGE SCALE GENOMIC DNA]</scope>
    <source>
        <strain evidence="2 3">Marx 270</strain>
    </source>
</reference>